<accession>A0A830B467</accession>
<gene>
    <name evidence="1" type="ORF">PHJA_000042000</name>
</gene>
<reference evidence="1" key="1">
    <citation type="submission" date="2020-07" db="EMBL/GenBank/DDBJ databases">
        <title>Ethylene signaling mediates host invasion by parasitic plants.</title>
        <authorList>
            <person name="Yoshida S."/>
        </authorList>
    </citation>
    <scope>NUCLEOTIDE SEQUENCE</scope>
    <source>
        <strain evidence="1">Okayama</strain>
    </source>
</reference>
<evidence type="ECO:0000313" key="1">
    <source>
        <dbReference type="EMBL" id="GFP78985.1"/>
    </source>
</evidence>
<comment type="caution">
    <text evidence="1">The sequence shown here is derived from an EMBL/GenBank/DDBJ whole genome shotgun (WGS) entry which is preliminary data.</text>
</comment>
<dbReference type="EMBL" id="BMAC01000003">
    <property type="protein sequence ID" value="GFP78985.1"/>
    <property type="molecule type" value="Genomic_DNA"/>
</dbReference>
<dbReference type="Proteomes" id="UP000653305">
    <property type="component" value="Unassembled WGS sequence"/>
</dbReference>
<protein>
    <submittedName>
        <fullName evidence="1">Uncharacterized protein</fullName>
    </submittedName>
</protein>
<evidence type="ECO:0000313" key="2">
    <source>
        <dbReference type="Proteomes" id="UP000653305"/>
    </source>
</evidence>
<dbReference type="OrthoDB" id="983479at2759"/>
<keyword evidence="2" id="KW-1185">Reference proteome</keyword>
<organism evidence="1 2">
    <name type="scientific">Phtheirospermum japonicum</name>
    <dbReference type="NCBI Taxonomy" id="374723"/>
    <lineage>
        <taxon>Eukaryota</taxon>
        <taxon>Viridiplantae</taxon>
        <taxon>Streptophyta</taxon>
        <taxon>Embryophyta</taxon>
        <taxon>Tracheophyta</taxon>
        <taxon>Spermatophyta</taxon>
        <taxon>Magnoliopsida</taxon>
        <taxon>eudicotyledons</taxon>
        <taxon>Gunneridae</taxon>
        <taxon>Pentapetalae</taxon>
        <taxon>asterids</taxon>
        <taxon>lamiids</taxon>
        <taxon>Lamiales</taxon>
        <taxon>Orobanchaceae</taxon>
        <taxon>Orobanchaceae incertae sedis</taxon>
        <taxon>Phtheirospermum</taxon>
    </lineage>
</organism>
<dbReference type="AlphaFoldDB" id="A0A830B467"/>
<sequence>MKMCSKWEMGHCYSEKGVIMLMGNQGFGMLSMAVQAGTKEITSKFILNYVCYTCLHKHVLYFPVTQHMLDCPGCPQSIGQSIGLNFSRFDTAS</sequence>
<name>A0A830B467_9LAMI</name>
<proteinExistence type="predicted"/>